<evidence type="ECO:0000313" key="2">
    <source>
        <dbReference type="EMBL" id="PKI43647.1"/>
    </source>
</evidence>
<organism evidence="2 3">
    <name type="scientific">Punica granatum</name>
    <name type="common">Pomegranate</name>
    <dbReference type="NCBI Taxonomy" id="22663"/>
    <lineage>
        <taxon>Eukaryota</taxon>
        <taxon>Viridiplantae</taxon>
        <taxon>Streptophyta</taxon>
        <taxon>Embryophyta</taxon>
        <taxon>Tracheophyta</taxon>
        <taxon>Spermatophyta</taxon>
        <taxon>Magnoliopsida</taxon>
        <taxon>eudicotyledons</taxon>
        <taxon>Gunneridae</taxon>
        <taxon>Pentapetalae</taxon>
        <taxon>rosids</taxon>
        <taxon>malvids</taxon>
        <taxon>Myrtales</taxon>
        <taxon>Lythraceae</taxon>
        <taxon>Punica</taxon>
    </lineage>
</organism>
<reference evidence="2 3" key="1">
    <citation type="submission" date="2017-11" db="EMBL/GenBank/DDBJ databases">
        <title>De-novo sequencing of pomegranate (Punica granatum L.) genome.</title>
        <authorList>
            <person name="Akparov Z."/>
            <person name="Amiraslanov A."/>
            <person name="Hajiyeva S."/>
            <person name="Abbasov M."/>
            <person name="Kaur K."/>
            <person name="Hamwieh A."/>
            <person name="Solovyev V."/>
            <person name="Salamov A."/>
            <person name="Braich B."/>
            <person name="Kosarev P."/>
            <person name="Mahmoud A."/>
            <person name="Hajiyev E."/>
            <person name="Babayeva S."/>
            <person name="Izzatullayeva V."/>
            <person name="Mammadov A."/>
            <person name="Mammadov A."/>
            <person name="Sharifova S."/>
            <person name="Ojaghi J."/>
            <person name="Eynullazada K."/>
            <person name="Bayramov B."/>
            <person name="Abdulazimova A."/>
            <person name="Shahmuradov I."/>
        </authorList>
    </citation>
    <scope>NUCLEOTIDE SEQUENCE [LARGE SCALE GENOMIC DNA]</scope>
    <source>
        <strain evidence="3">cv. AG2017</strain>
        <tissue evidence="2">Leaf</tissue>
    </source>
</reference>
<protein>
    <submittedName>
        <fullName evidence="2">Uncharacterized protein</fullName>
    </submittedName>
</protein>
<dbReference type="EMBL" id="PGOL01003024">
    <property type="protein sequence ID" value="PKI43647.1"/>
    <property type="molecule type" value="Genomic_DNA"/>
</dbReference>
<evidence type="ECO:0000256" key="1">
    <source>
        <dbReference type="SAM" id="MobiDB-lite"/>
    </source>
</evidence>
<feature type="compositionally biased region" description="Basic and acidic residues" evidence="1">
    <location>
        <begin position="102"/>
        <end position="118"/>
    </location>
</feature>
<evidence type="ECO:0000313" key="3">
    <source>
        <dbReference type="Proteomes" id="UP000233551"/>
    </source>
</evidence>
<feature type="region of interest" description="Disordered" evidence="1">
    <location>
        <begin position="86"/>
        <end position="155"/>
    </location>
</feature>
<gene>
    <name evidence="2" type="ORF">CRG98_035972</name>
</gene>
<sequence length="220" mass="24472">MTTSLPMTGLDKIQPTKGRLPTGAVHIDKQTHNIKNIKESQPLDVIQIGSETIQDITINHELTRLSTPSYRHRGGGQSEQRAVTIKDAKGPDQYGVSGHGPDPSRDRSSGRSEGDQPRWSRSSGVIVKARQWRSGNGGANKTRQWKEEEDRDGEPWVEGVGRWSRIWEKGAKKLIETDEGRKIIDRIRGQGIAARREGSSCGSLVVDLLSGFNRLRTHFC</sequence>
<name>A0A2I0II11_PUNGR</name>
<accession>A0A2I0II11</accession>
<dbReference type="AlphaFoldDB" id="A0A2I0II11"/>
<feature type="region of interest" description="Disordered" evidence="1">
    <location>
        <begin position="1"/>
        <end position="21"/>
    </location>
</feature>
<dbReference type="Proteomes" id="UP000233551">
    <property type="component" value="Unassembled WGS sequence"/>
</dbReference>
<proteinExistence type="predicted"/>
<keyword evidence="3" id="KW-1185">Reference proteome</keyword>
<comment type="caution">
    <text evidence="2">The sequence shown here is derived from an EMBL/GenBank/DDBJ whole genome shotgun (WGS) entry which is preliminary data.</text>
</comment>